<proteinExistence type="inferred from homology"/>
<evidence type="ECO:0000256" key="8">
    <source>
        <dbReference type="ARBA" id="ARBA00013031"/>
    </source>
</evidence>
<keyword evidence="10 19" id="KW-0963">Cytoplasm</keyword>
<dbReference type="HOGENOM" id="CLU_001201_0_2_5"/>
<feature type="binding site" evidence="19">
    <location>
        <position position="256"/>
    </location>
    <ligand>
        <name>Zn(2+)</name>
        <dbReference type="ChEBI" id="CHEBI:29105"/>
    </ligand>
</feature>
<dbReference type="Pfam" id="PF24621">
    <property type="entry name" value="DHQS_C"/>
    <property type="match status" value="1"/>
</dbReference>
<evidence type="ECO:0000256" key="19">
    <source>
        <dbReference type="HAMAP-Rule" id="MF_00110"/>
    </source>
</evidence>
<dbReference type="Pfam" id="PF01761">
    <property type="entry name" value="DHQ_synthase"/>
    <property type="match status" value="1"/>
</dbReference>
<dbReference type="InterPro" id="IPR030960">
    <property type="entry name" value="DHQS/DOIS_N"/>
</dbReference>
<dbReference type="GO" id="GO:0009073">
    <property type="term" value="P:aromatic amino acid family biosynthetic process"/>
    <property type="evidence" value="ECO:0007669"/>
    <property type="project" value="UniProtKB-KW"/>
</dbReference>
<dbReference type="GO" id="GO:0009423">
    <property type="term" value="P:chorismate biosynthetic process"/>
    <property type="evidence" value="ECO:0007669"/>
    <property type="project" value="UniProtKB-UniRule"/>
</dbReference>
<comment type="cofactor">
    <cofactor evidence="2 19">
        <name>NAD(+)</name>
        <dbReference type="ChEBI" id="CHEBI:57540"/>
    </cofactor>
</comment>
<evidence type="ECO:0000256" key="20">
    <source>
        <dbReference type="SAM" id="Phobius"/>
    </source>
</evidence>
<evidence type="ECO:0000256" key="6">
    <source>
        <dbReference type="ARBA" id="ARBA00004661"/>
    </source>
</evidence>
<feature type="binding site" evidence="19">
    <location>
        <begin position="114"/>
        <end position="118"/>
    </location>
    <ligand>
        <name>NAD(+)</name>
        <dbReference type="ChEBI" id="CHEBI:57540"/>
    </ligand>
</feature>
<dbReference type="CDD" id="cd08195">
    <property type="entry name" value="DHQS"/>
    <property type="match status" value="1"/>
</dbReference>
<keyword evidence="20" id="KW-1133">Transmembrane helix</keyword>
<sequence>MTMSAAPAPQTVYVPLEDRAYDVVIGPGLLAQAGARISPFLPRPKVAIVSDETVAALHLATLQDSLATAGIDSTALILPAGEATKGWPEFSRTVDWLLAQKIERRDLVIAFGGGVIGDLVGFAAAVLRRGVGFIQIPTSLLAQVDSSVGGKTGINSVHGKNLIGAFHQPRLVLADTDVLGTLTPRDFLAGYGEVVKYGLLGDADFFAWLETEGPRLAAGDGSARVAAVRRSVEMKAEIVVRDETEQGDRALLNLGHTFCHALEAATGYSDRLLHGEGVAIGCALAFDLSARLGLCAQEDPSRVRAHLQTMGMKRDLRDIAGDLPDAEALLNLMGQDKKVMDGTLRFILARGIGQAFMTSEVPSEAVLSVLRASASGMVSAPKA</sequence>
<evidence type="ECO:0000256" key="15">
    <source>
        <dbReference type="ARBA" id="ARBA00023027"/>
    </source>
</evidence>
<keyword evidence="20" id="KW-0812">Transmembrane</keyword>
<keyword evidence="18 19" id="KW-0170">Cobalt</keyword>
<gene>
    <name evidence="19 23" type="primary">aroB</name>
    <name evidence="23" type="ordered locus">Dshi_1608</name>
</gene>
<feature type="binding site" evidence="19">
    <location>
        <position position="193"/>
    </location>
    <ligand>
        <name>Zn(2+)</name>
        <dbReference type="ChEBI" id="CHEBI:29105"/>
    </ligand>
</feature>
<keyword evidence="17 19" id="KW-0456">Lyase</keyword>
<keyword evidence="11 19" id="KW-0028">Amino-acid biosynthesis</keyword>
<dbReference type="InterPro" id="IPR056179">
    <property type="entry name" value="DHQS_C"/>
</dbReference>
<feature type="binding site" evidence="19">
    <location>
        <begin position="138"/>
        <end position="139"/>
    </location>
    <ligand>
        <name>NAD(+)</name>
        <dbReference type="ChEBI" id="CHEBI:57540"/>
    </ligand>
</feature>
<dbReference type="GO" id="GO:0008652">
    <property type="term" value="P:amino acid biosynthetic process"/>
    <property type="evidence" value="ECO:0007669"/>
    <property type="project" value="UniProtKB-KW"/>
</dbReference>
<feature type="binding site" evidence="19">
    <location>
        <position position="160"/>
    </location>
    <ligand>
        <name>NAD(+)</name>
        <dbReference type="ChEBI" id="CHEBI:57540"/>
    </ligand>
</feature>
<keyword evidence="12 19" id="KW-0479">Metal-binding</keyword>
<evidence type="ECO:0000256" key="17">
    <source>
        <dbReference type="ARBA" id="ARBA00023239"/>
    </source>
</evidence>
<name>A8LKY6_DINSH</name>
<feature type="binding site" evidence="19">
    <location>
        <position position="274"/>
    </location>
    <ligand>
        <name>Zn(2+)</name>
        <dbReference type="ChEBI" id="CHEBI:29105"/>
    </ligand>
</feature>
<comment type="subcellular location">
    <subcellularLocation>
        <location evidence="5 19">Cytoplasm</location>
    </subcellularLocation>
</comment>
<feature type="transmembrane region" description="Helical" evidence="20">
    <location>
        <begin position="107"/>
        <end position="127"/>
    </location>
</feature>
<dbReference type="HAMAP" id="MF_00110">
    <property type="entry name" value="DHQ_synthase"/>
    <property type="match status" value="1"/>
</dbReference>
<evidence type="ECO:0000313" key="23">
    <source>
        <dbReference type="EMBL" id="ABV93350.1"/>
    </source>
</evidence>
<evidence type="ECO:0000256" key="12">
    <source>
        <dbReference type="ARBA" id="ARBA00022723"/>
    </source>
</evidence>
<dbReference type="eggNOG" id="COG0337">
    <property type="taxonomic scope" value="Bacteria"/>
</dbReference>
<dbReference type="PANTHER" id="PTHR43622">
    <property type="entry name" value="3-DEHYDROQUINATE SYNTHASE"/>
    <property type="match status" value="1"/>
</dbReference>
<organism evidence="23 24">
    <name type="scientific">Dinoroseobacter shibae (strain DSM 16493 / NCIMB 14021 / DFL 12)</name>
    <dbReference type="NCBI Taxonomy" id="398580"/>
    <lineage>
        <taxon>Bacteria</taxon>
        <taxon>Pseudomonadati</taxon>
        <taxon>Pseudomonadota</taxon>
        <taxon>Alphaproteobacteria</taxon>
        <taxon>Rhodobacterales</taxon>
        <taxon>Roseobacteraceae</taxon>
        <taxon>Dinoroseobacter</taxon>
    </lineage>
</organism>
<protein>
    <recommendedName>
        <fullName evidence="9 19">3-dehydroquinate synthase</fullName>
        <shortName evidence="19">DHQS</shortName>
        <ecNumber evidence="8 19">4.2.3.4</ecNumber>
    </recommendedName>
</protein>
<comment type="cofactor">
    <cofactor evidence="3">
        <name>Zn(2+)</name>
        <dbReference type="ChEBI" id="CHEBI:29105"/>
    </cofactor>
</comment>
<evidence type="ECO:0000256" key="9">
    <source>
        <dbReference type="ARBA" id="ARBA00017684"/>
    </source>
</evidence>
<dbReference type="InterPro" id="IPR050071">
    <property type="entry name" value="Dehydroquinate_synthase"/>
</dbReference>
<dbReference type="SUPFAM" id="SSF56796">
    <property type="entry name" value="Dehydroquinate synthase-like"/>
    <property type="match status" value="1"/>
</dbReference>
<comment type="function">
    <text evidence="4 19">Catalyzes the conversion of 3-deoxy-D-arabino-heptulosonate 7-phosphate (DAHP) to dehydroquinate (DHQ).</text>
</comment>
<keyword evidence="20" id="KW-0472">Membrane</keyword>
<evidence type="ECO:0000256" key="2">
    <source>
        <dbReference type="ARBA" id="ARBA00001911"/>
    </source>
</evidence>
<evidence type="ECO:0000256" key="4">
    <source>
        <dbReference type="ARBA" id="ARBA00003485"/>
    </source>
</evidence>
<evidence type="ECO:0000256" key="13">
    <source>
        <dbReference type="ARBA" id="ARBA00022741"/>
    </source>
</evidence>
<reference evidence="24" key="1">
    <citation type="journal article" date="2010" name="ISME J.">
        <title>The complete genome sequence of the algal symbiont Dinoroseobacter shibae: a hitchhiker's guide to life in the sea.</title>
        <authorList>
            <person name="Wagner-Dobler I."/>
            <person name="Ballhausen B."/>
            <person name="Berger M."/>
            <person name="Brinkhoff T."/>
            <person name="Buchholz I."/>
            <person name="Bunk B."/>
            <person name="Cypionka H."/>
            <person name="Daniel R."/>
            <person name="Drepper T."/>
            <person name="Gerdts G."/>
            <person name="Hahnke S."/>
            <person name="Han C."/>
            <person name="Jahn D."/>
            <person name="Kalhoefer D."/>
            <person name="Kiss H."/>
            <person name="Klenk H.P."/>
            <person name="Kyrpides N."/>
            <person name="Liebl W."/>
            <person name="Liesegang H."/>
            <person name="Meincke L."/>
            <person name="Pati A."/>
            <person name="Petersen J."/>
            <person name="Piekarski T."/>
            <person name="Pommerenke C."/>
            <person name="Pradella S."/>
            <person name="Pukall R."/>
            <person name="Rabus R."/>
            <person name="Stackebrandt E."/>
            <person name="Thole S."/>
            <person name="Thompson L."/>
            <person name="Tielen P."/>
            <person name="Tomasch J."/>
            <person name="von Jan M."/>
            <person name="Wanphrut N."/>
            <person name="Wichels A."/>
            <person name="Zech H."/>
            <person name="Simon M."/>
        </authorList>
    </citation>
    <scope>NUCLEOTIDE SEQUENCE [LARGE SCALE GENOMIC DNA]</scope>
    <source>
        <strain evidence="24">DSM 16493 / NCIMB 14021 / DFL 12</strain>
    </source>
</reference>
<evidence type="ECO:0000256" key="3">
    <source>
        <dbReference type="ARBA" id="ARBA00001947"/>
    </source>
</evidence>
<keyword evidence="13 19" id="KW-0547">Nucleotide-binding</keyword>
<evidence type="ECO:0000313" key="24">
    <source>
        <dbReference type="Proteomes" id="UP000006833"/>
    </source>
</evidence>
<evidence type="ECO:0000256" key="5">
    <source>
        <dbReference type="ARBA" id="ARBA00004496"/>
    </source>
</evidence>
<keyword evidence="15 19" id="KW-0520">NAD</keyword>
<evidence type="ECO:0000256" key="16">
    <source>
        <dbReference type="ARBA" id="ARBA00023141"/>
    </source>
</evidence>
<dbReference type="GO" id="GO:0005737">
    <property type="term" value="C:cytoplasm"/>
    <property type="evidence" value="ECO:0007669"/>
    <property type="project" value="UniProtKB-SubCell"/>
</dbReference>
<dbReference type="NCBIfam" id="TIGR01357">
    <property type="entry name" value="aroB"/>
    <property type="match status" value="1"/>
</dbReference>
<keyword evidence="16 19" id="KW-0057">Aromatic amino acid biosynthesis</keyword>
<accession>A8LKY6</accession>
<dbReference type="EC" id="4.2.3.4" evidence="8 19"/>
<dbReference type="GO" id="GO:0003856">
    <property type="term" value="F:3-dehydroquinate synthase activity"/>
    <property type="evidence" value="ECO:0007669"/>
    <property type="project" value="UniProtKB-UniRule"/>
</dbReference>
<feature type="domain" description="3-dehydroquinate synthase N-terminal" evidence="21">
    <location>
        <begin position="76"/>
        <end position="187"/>
    </location>
</feature>
<dbReference type="Proteomes" id="UP000006833">
    <property type="component" value="Chromosome"/>
</dbReference>
<evidence type="ECO:0000256" key="7">
    <source>
        <dbReference type="ARBA" id="ARBA00005412"/>
    </source>
</evidence>
<dbReference type="PANTHER" id="PTHR43622:SF7">
    <property type="entry name" value="3-DEHYDROQUINATE SYNTHASE, CHLOROPLASTIC"/>
    <property type="match status" value="1"/>
</dbReference>
<keyword evidence="24" id="KW-1185">Reference proteome</keyword>
<dbReference type="GO" id="GO:0046872">
    <property type="term" value="F:metal ion binding"/>
    <property type="evidence" value="ECO:0007669"/>
    <property type="project" value="UniProtKB-KW"/>
</dbReference>
<feature type="binding site" evidence="19">
    <location>
        <position position="151"/>
    </location>
    <ligand>
        <name>NAD(+)</name>
        <dbReference type="ChEBI" id="CHEBI:57540"/>
    </ligand>
</feature>
<dbReference type="InterPro" id="IPR016037">
    <property type="entry name" value="DHQ_synth_AroB"/>
</dbReference>
<dbReference type="FunFam" id="3.40.50.1970:FF:000007">
    <property type="entry name" value="Pentafunctional AROM polypeptide"/>
    <property type="match status" value="1"/>
</dbReference>
<evidence type="ECO:0000256" key="18">
    <source>
        <dbReference type="ARBA" id="ARBA00023285"/>
    </source>
</evidence>
<dbReference type="GO" id="GO:0000166">
    <property type="term" value="F:nucleotide binding"/>
    <property type="evidence" value="ECO:0007669"/>
    <property type="project" value="UniProtKB-KW"/>
</dbReference>
<comment type="catalytic activity">
    <reaction evidence="1 19">
        <text>7-phospho-2-dehydro-3-deoxy-D-arabino-heptonate = 3-dehydroquinate + phosphate</text>
        <dbReference type="Rhea" id="RHEA:21968"/>
        <dbReference type="ChEBI" id="CHEBI:32364"/>
        <dbReference type="ChEBI" id="CHEBI:43474"/>
        <dbReference type="ChEBI" id="CHEBI:58394"/>
        <dbReference type="EC" id="4.2.3.4"/>
    </reaction>
</comment>
<dbReference type="Gene3D" id="3.40.50.1970">
    <property type="match status" value="1"/>
</dbReference>
<dbReference type="UniPathway" id="UPA00053">
    <property type="reaction ID" value="UER00085"/>
</dbReference>
<comment type="similarity">
    <text evidence="7 19">Belongs to the sugar phosphate cyclases superfamily. Dehydroquinate synthase family.</text>
</comment>
<dbReference type="Gene3D" id="1.20.1090.10">
    <property type="entry name" value="Dehydroquinate synthase-like - alpha domain"/>
    <property type="match status" value="1"/>
</dbReference>
<dbReference type="PIRSF" id="PIRSF001455">
    <property type="entry name" value="DHQ_synth"/>
    <property type="match status" value="1"/>
</dbReference>
<dbReference type="EMBL" id="CP000830">
    <property type="protein sequence ID" value="ABV93350.1"/>
    <property type="molecule type" value="Genomic_DNA"/>
</dbReference>
<evidence type="ECO:0000259" key="22">
    <source>
        <dbReference type="Pfam" id="PF24621"/>
    </source>
</evidence>
<evidence type="ECO:0000256" key="14">
    <source>
        <dbReference type="ARBA" id="ARBA00022833"/>
    </source>
</evidence>
<dbReference type="RefSeq" id="WP_012178280.1">
    <property type="nucleotide sequence ID" value="NC_009952.1"/>
</dbReference>
<comment type="caution">
    <text evidence="19">Lacks conserved residue(s) required for the propagation of feature annotation.</text>
</comment>
<evidence type="ECO:0000256" key="1">
    <source>
        <dbReference type="ARBA" id="ARBA00001393"/>
    </source>
</evidence>
<dbReference type="KEGG" id="dsh:Dshi_1608"/>
<evidence type="ECO:0000256" key="10">
    <source>
        <dbReference type="ARBA" id="ARBA00022490"/>
    </source>
</evidence>
<dbReference type="InterPro" id="IPR030963">
    <property type="entry name" value="DHQ_synth_fam"/>
</dbReference>
<feature type="domain" description="3-dehydroquinate synthase C-terminal" evidence="22">
    <location>
        <begin position="190"/>
        <end position="339"/>
    </location>
</feature>
<comment type="pathway">
    <text evidence="6 19">Metabolic intermediate biosynthesis; chorismate biosynthesis; chorismate from D-erythrose 4-phosphate and phosphoenolpyruvate: step 2/7.</text>
</comment>
<keyword evidence="14 19" id="KW-0862">Zinc</keyword>
<dbReference type="STRING" id="398580.Dshi_1608"/>
<evidence type="ECO:0000259" key="21">
    <source>
        <dbReference type="Pfam" id="PF01761"/>
    </source>
</evidence>
<evidence type="ECO:0000256" key="11">
    <source>
        <dbReference type="ARBA" id="ARBA00022605"/>
    </source>
</evidence>
<dbReference type="AlphaFoldDB" id="A8LKY6"/>
<comment type="cofactor">
    <cofactor evidence="19">
        <name>Co(2+)</name>
        <dbReference type="ChEBI" id="CHEBI:48828"/>
    </cofactor>
    <cofactor evidence="19">
        <name>Zn(2+)</name>
        <dbReference type="ChEBI" id="CHEBI:29105"/>
    </cofactor>
    <text evidence="19">Binds 1 divalent metal cation per subunit. Can use either Co(2+) or Zn(2+).</text>
</comment>